<dbReference type="AlphaFoldDB" id="A0A010QY57"/>
<evidence type="ECO:0000313" key="3">
    <source>
        <dbReference type="Proteomes" id="UP000020467"/>
    </source>
</evidence>
<dbReference type="Proteomes" id="UP000020467">
    <property type="component" value="Unassembled WGS sequence"/>
</dbReference>
<dbReference type="EMBL" id="JARH01001095">
    <property type="protein sequence ID" value="EXF72906.1"/>
    <property type="molecule type" value="Genomic_DNA"/>
</dbReference>
<feature type="region of interest" description="Disordered" evidence="1">
    <location>
        <begin position="13"/>
        <end position="34"/>
    </location>
</feature>
<comment type="caution">
    <text evidence="2">The sequence shown here is derived from an EMBL/GenBank/DDBJ whole genome shotgun (WGS) entry which is preliminary data.</text>
</comment>
<keyword evidence="3" id="KW-1185">Reference proteome</keyword>
<dbReference type="HOGENOM" id="CLU_1390118_0_0_1"/>
<sequence length="196" mass="21514">MDTASLRICEPVGDARRSERRRNKSKGGILGEECAGDGPCPSPFRLARDRVDWDSHCEPARPSPHRLHPTDIRQGLDGPGKPRHRWAAGILGQGSRLAQAFPISMPHCITSIQRARRDHPKGCGTPRWLLSAIMWEQASSIVASVRTRTASLTIATRAEHAIAFNHDMDVNQLYERLCGSLAAKGPTNATPTKDVN</sequence>
<dbReference type="KEGG" id="cfj:CFIO01_09355"/>
<accession>A0A010QY57</accession>
<reference evidence="2 3" key="1">
    <citation type="submission" date="2014-02" db="EMBL/GenBank/DDBJ databases">
        <title>The genome sequence of Colletotrichum fioriniae PJ7.</title>
        <authorList>
            <person name="Baroncelli R."/>
            <person name="Thon M.R."/>
        </authorList>
    </citation>
    <scope>NUCLEOTIDE SEQUENCE [LARGE SCALE GENOMIC DNA]</scope>
    <source>
        <strain evidence="2 3">PJ7</strain>
    </source>
</reference>
<gene>
    <name evidence="2" type="ORF">CFIO01_09355</name>
</gene>
<organism evidence="2 3">
    <name type="scientific">Colletotrichum fioriniae PJ7</name>
    <dbReference type="NCBI Taxonomy" id="1445577"/>
    <lineage>
        <taxon>Eukaryota</taxon>
        <taxon>Fungi</taxon>
        <taxon>Dikarya</taxon>
        <taxon>Ascomycota</taxon>
        <taxon>Pezizomycotina</taxon>
        <taxon>Sordariomycetes</taxon>
        <taxon>Hypocreomycetidae</taxon>
        <taxon>Glomerellales</taxon>
        <taxon>Glomerellaceae</taxon>
        <taxon>Colletotrichum</taxon>
        <taxon>Colletotrichum acutatum species complex</taxon>
    </lineage>
</organism>
<evidence type="ECO:0000313" key="2">
    <source>
        <dbReference type="EMBL" id="EXF72906.1"/>
    </source>
</evidence>
<evidence type="ECO:0000256" key="1">
    <source>
        <dbReference type="SAM" id="MobiDB-lite"/>
    </source>
</evidence>
<proteinExistence type="predicted"/>
<protein>
    <submittedName>
        <fullName evidence="2">Uncharacterized protein</fullName>
    </submittedName>
</protein>
<name>A0A010QY57_9PEZI</name>